<protein>
    <submittedName>
        <fullName evidence="1">Uncharacterized protein</fullName>
    </submittedName>
</protein>
<evidence type="ECO:0000313" key="1">
    <source>
        <dbReference type="EMBL" id="RKP37092.1"/>
    </source>
</evidence>
<accession>A0A4P9ZW59</accession>
<dbReference type="EMBL" id="ML002545">
    <property type="protein sequence ID" value="RKP37092.1"/>
    <property type="molecule type" value="Genomic_DNA"/>
</dbReference>
<reference evidence="2" key="1">
    <citation type="journal article" date="2018" name="Nat. Microbiol.">
        <title>Leveraging single-cell genomics to expand the fungal tree of life.</title>
        <authorList>
            <person name="Ahrendt S.R."/>
            <person name="Quandt C.A."/>
            <person name="Ciobanu D."/>
            <person name="Clum A."/>
            <person name="Salamov A."/>
            <person name="Andreopoulos B."/>
            <person name="Cheng J.F."/>
            <person name="Woyke T."/>
            <person name="Pelin A."/>
            <person name="Henrissat B."/>
            <person name="Reynolds N.K."/>
            <person name="Benny G.L."/>
            <person name="Smith M.E."/>
            <person name="James T.Y."/>
            <person name="Grigoriev I.V."/>
        </authorList>
    </citation>
    <scope>NUCLEOTIDE SEQUENCE [LARGE SCALE GENOMIC DNA]</scope>
    <source>
        <strain evidence="2">RSA 468</strain>
    </source>
</reference>
<dbReference type="Proteomes" id="UP000268162">
    <property type="component" value="Unassembled WGS sequence"/>
</dbReference>
<organism evidence="1 2">
    <name type="scientific">Dimargaris cristalligena</name>
    <dbReference type="NCBI Taxonomy" id="215637"/>
    <lineage>
        <taxon>Eukaryota</taxon>
        <taxon>Fungi</taxon>
        <taxon>Fungi incertae sedis</taxon>
        <taxon>Zoopagomycota</taxon>
        <taxon>Kickxellomycotina</taxon>
        <taxon>Dimargaritomycetes</taxon>
        <taxon>Dimargaritales</taxon>
        <taxon>Dimargaritaceae</taxon>
        <taxon>Dimargaris</taxon>
    </lineage>
</organism>
<name>A0A4P9ZW59_9FUNG</name>
<proteinExistence type="predicted"/>
<sequence length="62" mass="7124">MCSPIYSQYDCGCGFYQGDYQFCSTAEQAGGRQPCHYLTDATTRYKSLMCNTYDCEDLRAEY</sequence>
<gene>
    <name evidence="1" type="ORF">BJ085DRAFT_40965</name>
</gene>
<keyword evidence="2" id="KW-1185">Reference proteome</keyword>
<dbReference type="AlphaFoldDB" id="A0A4P9ZW59"/>
<evidence type="ECO:0000313" key="2">
    <source>
        <dbReference type="Proteomes" id="UP000268162"/>
    </source>
</evidence>